<dbReference type="InterPro" id="IPR039672">
    <property type="entry name" value="MFS_2"/>
</dbReference>
<feature type="transmembrane region" description="Helical" evidence="3">
    <location>
        <begin position="301"/>
        <end position="324"/>
    </location>
</feature>
<dbReference type="GO" id="GO:0015293">
    <property type="term" value="F:symporter activity"/>
    <property type="evidence" value="ECO:0007669"/>
    <property type="project" value="InterPro"/>
</dbReference>
<dbReference type="AlphaFoldDB" id="A0A6J2W6I6"/>
<feature type="transmembrane region" description="Helical" evidence="3">
    <location>
        <begin position="398"/>
        <end position="424"/>
    </location>
</feature>
<keyword evidence="4" id="KW-1185">Reference proteome</keyword>
<feature type="transmembrane region" description="Helical" evidence="3">
    <location>
        <begin position="86"/>
        <end position="107"/>
    </location>
</feature>
<dbReference type="PANTHER" id="PTHR11328:SF44">
    <property type="entry name" value="SODIUM-DEPENDENT LYSOPHOSPHATIDYLCHOLINE SYMPORTER 1-B"/>
    <property type="match status" value="1"/>
</dbReference>
<dbReference type="Proteomes" id="UP000504632">
    <property type="component" value="Chromosome 9"/>
</dbReference>
<feature type="transmembrane region" description="Helical" evidence="3">
    <location>
        <begin position="444"/>
        <end position="466"/>
    </location>
</feature>
<keyword evidence="3" id="KW-0472">Membrane</keyword>
<dbReference type="GO" id="GO:0008643">
    <property type="term" value="P:carbohydrate transport"/>
    <property type="evidence" value="ECO:0007669"/>
    <property type="project" value="InterPro"/>
</dbReference>
<feature type="transmembrane region" description="Helical" evidence="3">
    <location>
        <begin position="18"/>
        <end position="38"/>
    </location>
</feature>
<feature type="transmembrane region" description="Helical" evidence="3">
    <location>
        <begin position="331"/>
        <end position="349"/>
    </location>
</feature>
<dbReference type="Pfam" id="PF13347">
    <property type="entry name" value="MFS_2"/>
    <property type="match status" value="1"/>
</dbReference>
<proteinExistence type="inferred from homology"/>
<evidence type="ECO:0000256" key="1">
    <source>
        <dbReference type="ARBA" id="ARBA00004141"/>
    </source>
</evidence>
<organism evidence="4 5">
    <name type="scientific">Chanos chanos</name>
    <name type="common">Milkfish</name>
    <name type="synonym">Mugil chanos</name>
    <dbReference type="NCBI Taxonomy" id="29144"/>
    <lineage>
        <taxon>Eukaryota</taxon>
        <taxon>Metazoa</taxon>
        <taxon>Chordata</taxon>
        <taxon>Craniata</taxon>
        <taxon>Vertebrata</taxon>
        <taxon>Euteleostomi</taxon>
        <taxon>Actinopterygii</taxon>
        <taxon>Neopterygii</taxon>
        <taxon>Teleostei</taxon>
        <taxon>Ostariophysi</taxon>
        <taxon>Gonorynchiformes</taxon>
        <taxon>Chanidae</taxon>
        <taxon>Chanos</taxon>
    </lineage>
</organism>
<dbReference type="InParanoid" id="A0A6J2W6I6"/>
<dbReference type="GeneID" id="115821364"/>
<keyword evidence="3" id="KW-1133">Transmembrane helix</keyword>
<dbReference type="OrthoDB" id="197206at2759"/>
<comment type="similarity">
    <text evidence="2">Belongs to the major facilitator superfamily.</text>
</comment>
<dbReference type="CTD" id="571061"/>
<dbReference type="GO" id="GO:0005886">
    <property type="term" value="C:plasma membrane"/>
    <property type="evidence" value="ECO:0007669"/>
    <property type="project" value="TreeGrafter"/>
</dbReference>
<dbReference type="SUPFAM" id="SSF103473">
    <property type="entry name" value="MFS general substrate transporter"/>
    <property type="match status" value="1"/>
</dbReference>
<name>A0A6J2W6I6_CHACN</name>
<evidence type="ECO:0000313" key="4">
    <source>
        <dbReference type="Proteomes" id="UP000504632"/>
    </source>
</evidence>
<dbReference type="RefSeq" id="XP_030641050.1">
    <property type="nucleotide sequence ID" value="XM_030785190.1"/>
</dbReference>
<feature type="transmembrane region" description="Helical" evidence="3">
    <location>
        <begin position="119"/>
        <end position="137"/>
    </location>
</feature>
<sequence length="491" mass="54268">MRAAATVKQDGLPLSRKLCYALGGVPFQMTNVVIGFSFQIFLLDVVQMEAFFVSLILFVSRAWDAVTDPLVGYLVSRSVRTPVGKLLPWVILSMPFAVLFYICLWFTPQHSVTSAFSVPWYLIMSCLFETLMTCYDVPYTSLNMFLGGHQRDRDSATAYRMSVEALAMLVGSVIQGQVLKVYNSERDQACQELVQNYLPTQITPSPQTATLHNTRKAFMTSALVVGAVFFLCSLVLFLGVREQSDPGQTHTPYLTGLRMLVGHRPYQRLVLGFLFSSVAFQMSMGNFAIFCTHVAGIGTQFQYLILTLLTTAAVAVPVWQLALLRVGKKTTVFMGLPLFIPALITFASVSDNFPVYVAMCVLAGASLATLFLLPWSMLPDVVDDFAVKNPTCRDLEPLFFSCYVFCNKLGGGLSVGISTMVLYFTGYKAGACSHGDGVATALRVLLAPVPIFLLLVGLCFFYLYPINEAHRQQLRKDLEQASAKKIPNMTK</sequence>
<dbReference type="InterPro" id="IPR036259">
    <property type="entry name" value="MFS_trans_sf"/>
</dbReference>
<evidence type="ECO:0000256" key="2">
    <source>
        <dbReference type="ARBA" id="ARBA00008335"/>
    </source>
</evidence>
<dbReference type="Gene3D" id="1.20.1250.20">
    <property type="entry name" value="MFS general substrate transporter like domains"/>
    <property type="match status" value="1"/>
</dbReference>
<gene>
    <name evidence="5" type="primary">mfsd2al2</name>
</gene>
<reference evidence="5" key="1">
    <citation type="submission" date="2025-08" db="UniProtKB">
        <authorList>
            <consortium name="RefSeq"/>
        </authorList>
    </citation>
    <scope>IDENTIFICATION</scope>
</reference>
<keyword evidence="3" id="KW-0812">Transmembrane</keyword>
<accession>A0A6J2W6I6</accession>
<comment type="subcellular location">
    <subcellularLocation>
        <location evidence="1">Membrane</location>
        <topology evidence="1">Multi-pass membrane protein</topology>
    </subcellularLocation>
</comment>
<evidence type="ECO:0000256" key="3">
    <source>
        <dbReference type="SAM" id="Phobius"/>
    </source>
</evidence>
<feature type="transmembrane region" description="Helical" evidence="3">
    <location>
        <begin position="269"/>
        <end position="295"/>
    </location>
</feature>
<dbReference type="PANTHER" id="PTHR11328">
    <property type="entry name" value="MAJOR FACILITATOR SUPERFAMILY DOMAIN-CONTAINING PROTEIN"/>
    <property type="match status" value="1"/>
</dbReference>
<feature type="transmembrane region" description="Helical" evidence="3">
    <location>
        <begin position="355"/>
        <end position="378"/>
    </location>
</feature>
<evidence type="ECO:0000313" key="5">
    <source>
        <dbReference type="RefSeq" id="XP_030641050.1"/>
    </source>
</evidence>
<feature type="transmembrane region" description="Helical" evidence="3">
    <location>
        <begin position="217"/>
        <end position="240"/>
    </location>
</feature>
<protein>
    <submittedName>
        <fullName evidence="5">Sodium-dependent lysophosphatidylcholine symporter 1-B-like</fullName>
    </submittedName>
</protein>